<dbReference type="SUPFAM" id="SSF49464">
    <property type="entry name" value="Carboxypeptidase regulatory domain-like"/>
    <property type="match status" value="1"/>
</dbReference>
<organism evidence="2 3">
    <name type="scientific">Niastella yeongjuensis</name>
    <dbReference type="NCBI Taxonomy" id="354355"/>
    <lineage>
        <taxon>Bacteria</taxon>
        <taxon>Pseudomonadati</taxon>
        <taxon>Bacteroidota</taxon>
        <taxon>Chitinophagia</taxon>
        <taxon>Chitinophagales</taxon>
        <taxon>Chitinophagaceae</taxon>
        <taxon>Niastella</taxon>
    </lineage>
</organism>
<feature type="signal peptide" evidence="1">
    <location>
        <begin position="1"/>
        <end position="18"/>
    </location>
</feature>
<dbReference type="STRING" id="354355.SAMN05660816_00622"/>
<dbReference type="OrthoDB" id="714262at2"/>
<proteinExistence type="predicted"/>
<sequence length="252" mass="29099">MTLKRYILLILLVSGSLAGFSQLQVQVKGKVFDMTQQVPLVGVSVISTGGSGTQTDSLGRYTIYVKESDSIWFSYLNKGTPKYPVVAIPNQQNFEISLHVNVTELRPIMVKQRNYHLDSLANREEYAKVFNYKKPGLGIVHPNTQNAAVGVDLDQLVDVFNFKKNRRMANFRDRLVAEEKDKYIDHRFSRALVIRLTQLKGAELDTFMVRYRPDLVLVETATDYELQSYIKQCYDRFMKWKQIMGELRKEDN</sequence>
<dbReference type="AlphaFoldDB" id="A0A1V9EXE6"/>
<dbReference type="InterPro" id="IPR008969">
    <property type="entry name" value="CarboxyPept-like_regulatory"/>
</dbReference>
<feature type="chain" id="PRO_5010699584" description="Carboxypeptidase-like regulatory domain-containing protein" evidence="1">
    <location>
        <begin position="19"/>
        <end position="252"/>
    </location>
</feature>
<comment type="caution">
    <text evidence="2">The sequence shown here is derived from an EMBL/GenBank/DDBJ whole genome shotgun (WGS) entry which is preliminary data.</text>
</comment>
<reference evidence="3" key="1">
    <citation type="submission" date="2016-04" db="EMBL/GenBank/DDBJ databases">
        <authorList>
            <person name="Chen L."/>
            <person name="Zhuang W."/>
            <person name="Wang G."/>
        </authorList>
    </citation>
    <scope>NUCLEOTIDE SEQUENCE [LARGE SCALE GENOMIC DNA]</scope>
    <source>
        <strain evidence="3">17621</strain>
    </source>
</reference>
<dbReference type="Proteomes" id="UP000192610">
    <property type="component" value="Unassembled WGS sequence"/>
</dbReference>
<evidence type="ECO:0008006" key="4">
    <source>
        <dbReference type="Google" id="ProtNLM"/>
    </source>
</evidence>
<gene>
    <name evidence="2" type="ORF">A4H97_01615</name>
</gene>
<protein>
    <recommendedName>
        <fullName evidence="4">Carboxypeptidase-like regulatory domain-containing protein</fullName>
    </recommendedName>
</protein>
<evidence type="ECO:0000313" key="2">
    <source>
        <dbReference type="EMBL" id="OQP50564.1"/>
    </source>
</evidence>
<keyword evidence="1" id="KW-0732">Signal</keyword>
<keyword evidence="3" id="KW-1185">Reference proteome</keyword>
<evidence type="ECO:0000313" key="3">
    <source>
        <dbReference type="Proteomes" id="UP000192610"/>
    </source>
</evidence>
<dbReference type="RefSeq" id="WP_081198896.1">
    <property type="nucleotide sequence ID" value="NZ_FOCZ01000001.1"/>
</dbReference>
<accession>A0A1V9EXE6</accession>
<evidence type="ECO:0000256" key="1">
    <source>
        <dbReference type="SAM" id="SignalP"/>
    </source>
</evidence>
<dbReference type="EMBL" id="LVXG01000012">
    <property type="protein sequence ID" value="OQP50564.1"/>
    <property type="molecule type" value="Genomic_DNA"/>
</dbReference>
<name>A0A1V9EXE6_9BACT</name>